<proteinExistence type="predicted"/>
<dbReference type="AlphaFoldDB" id="A0A4R4DFL2"/>
<organism evidence="3 4">
    <name type="scientific">Roseicella aquatilis</name>
    <dbReference type="NCBI Taxonomy" id="2527868"/>
    <lineage>
        <taxon>Bacteria</taxon>
        <taxon>Pseudomonadati</taxon>
        <taxon>Pseudomonadota</taxon>
        <taxon>Alphaproteobacteria</taxon>
        <taxon>Acetobacterales</taxon>
        <taxon>Roseomonadaceae</taxon>
        <taxon>Roseicella</taxon>
    </lineage>
</organism>
<reference evidence="3 4" key="1">
    <citation type="submission" date="2019-03" db="EMBL/GenBank/DDBJ databases">
        <title>Paracraurococcus aquatilis NE82 genome sequence.</title>
        <authorList>
            <person name="Zhao Y."/>
            <person name="Du Z."/>
        </authorList>
    </citation>
    <scope>NUCLEOTIDE SEQUENCE [LARGE SCALE GENOMIC DNA]</scope>
    <source>
        <strain evidence="3 4">NE82</strain>
    </source>
</reference>
<keyword evidence="4" id="KW-1185">Reference proteome</keyword>
<evidence type="ECO:0008006" key="5">
    <source>
        <dbReference type="Google" id="ProtNLM"/>
    </source>
</evidence>
<sequence length="426" mass="45674">MTPATVPQPRPERSLPSWPALSCALALAAPAAAQEGGPPVVSPPPPQETPAARTGPDAALAAAYPRLSLDIDMNLYAIGTPAASARNREGVSGFLFGHLNPGLHLTPEVSVRAFIHPDPAGGFEPNGAVTFLRRQNAILEQLFLEWRPTAALHRYAGKFNAPFGYGHDFFPGLLAAFRAHDAYLIREQLGAGAGWALPLPEGWGGHTLSAAVFTLDTSVLSNSLITRQRCCDPGFDRYRRTTLREGGAGNTGRLDNAALSLGGEAVAALPGLAYDLGLLTRGAGKGGTRREWAWAAGLRYRHAWTDAIGTLLFGEFVEFRNAGGTPLETTEAGGEAVLRERRRFSTLGTQTTSGPWRATLAWQRDAAKRSVSTLPTQNWLEVSAGRDLAWGLGLDIGYQYAHFARDSRSLGQAHSIVARLNLRFSH</sequence>
<comment type="caution">
    <text evidence="3">The sequence shown here is derived from an EMBL/GenBank/DDBJ whole genome shotgun (WGS) entry which is preliminary data.</text>
</comment>
<name>A0A4R4DFL2_9PROT</name>
<evidence type="ECO:0000313" key="3">
    <source>
        <dbReference type="EMBL" id="TCZ59687.1"/>
    </source>
</evidence>
<accession>A0A4R4DFL2</accession>
<protein>
    <recommendedName>
        <fullName evidence="5">Porin</fullName>
    </recommendedName>
</protein>
<evidence type="ECO:0000256" key="1">
    <source>
        <dbReference type="SAM" id="MobiDB-lite"/>
    </source>
</evidence>
<feature type="region of interest" description="Disordered" evidence="1">
    <location>
        <begin position="33"/>
        <end position="56"/>
    </location>
</feature>
<keyword evidence="2" id="KW-0732">Signal</keyword>
<dbReference type="Proteomes" id="UP000295023">
    <property type="component" value="Unassembled WGS sequence"/>
</dbReference>
<evidence type="ECO:0000313" key="4">
    <source>
        <dbReference type="Proteomes" id="UP000295023"/>
    </source>
</evidence>
<dbReference type="EMBL" id="SKBM01000014">
    <property type="protein sequence ID" value="TCZ59687.1"/>
    <property type="molecule type" value="Genomic_DNA"/>
</dbReference>
<feature type="signal peptide" evidence="2">
    <location>
        <begin position="1"/>
        <end position="33"/>
    </location>
</feature>
<dbReference type="OrthoDB" id="7801464at2"/>
<dbReference type="RefSeq" id="WP_132290977.1">
    <property type="nucleotide sequence ID" value="NZ_SKBM01000014.1"/>
</dbReference>
<gene>
    <name evidence="3" type="ORF">EXY23_15325</name>
</gene>
<feature type="chain" id="PRO_5020240843" description="Porin" evidence="2">
    <location>
        <begin position="34"/>
        <end position="426"/>
    </location>
</feature>
<evidence type="ECO:0000256" key="2">
    <source>
        <dbReference type="SAM" id="SignalP"/>
    </source>
</evidence>